<dbReference type="Gene3D" id="3.40.50.2000">
    <property type="entry name" value="Glycogen Phosphorylase B"/>
    <property type="match status" value="2"/>
</dbReference>
<evidence type="ECO:0000313" key="9">
    <source>
        <dbReference type="Proteomes" id="UP000248689"/>
    </source>
</evidence>
<feature type="domain" description="UDP-N-acetylglucosamine 2-epimerase" evidence="7">
    <location>
        <begin position="25"/>
        <end position="367"/>
    </location>
</feature>
<dbReference type="RefSeq" id="WP_111749044.1">
    <property type="nucleotide sequence ID" value="NZ_PTPX01000002.1"/>
</dbReference>
<comment type="catalytic activity">
    <reaction evidence="2">
        <text>UDP-N-acetyl-alpha-D-glucosamine = UDP-N-acetyl-alpha-D-mannosamine</text>
        <dbReference type="Rhea" id="RHEA:17213"/>
        <dbReference type="ChEBI" id="CHEBI:57705"/>
        <dbReference type="ChEBI" id="CHEBI:68623"/>
        <dbReference type="EC" id="5.1.3.14"/>
    </reaction>
</comment>
<dbReference type="Proteomes" id="UP000248689">
    <property type="component" value="Unassembled WGS sequence"/>
</dbReference>
<evidence type="ECO:0000256" key="5">
    <source>
        <dbReference type="ARBA" id="ARBA00074883"/>
    </source>
</evidence>
<organism evidence="8 9">
    <name type="scientific">Glaesserella australis</name>
    <dbReference type="NCBI Taxonomy" id="2094024"/>
    <lineage>
        <taxon>Bacteria</taxon>
        <taxon>Pseudomonadati</taxon>
        <taxon>Pseudomonadota</taxon>
        <taxon>Gammaproteobacteria</taxon>
        <taxon>Pasteurellales</taxon>
        <taxon>Pasteurellaceae</taxon>
        <taxon>Glaesserella</taxon>
    </lineage>
</organism>
<reference evidence="9" key="1">
    <citation type="submission" date="2018-02" db="EMBL/GenBank/DDBJ databases">
        <title>Glaesserella australis sp. nov., isolated from the lungs of pigs.</title>
        <authorList>
            <person name="Turni C."/>
            <person name="Christensen H."/>
        </authorList>
    </citation>
    <scope>NUCLEOTIDE SEQUENCE [LARGE SCALE GENOMIC DNA]</scope>
    <source>
        <strain evidence="9">HS4635</strain>
    </source>
</reference>
<dbReference type="EC" id="5.1.3.14" evidence="4"/>
<evidence type="ECO:0000256" key="6">
    <source>
        <dbReference type="RuleBase" id="RU003513"/>
    </source>
</evidence>
<gene>
    <name evidence="8" type="ORF">C5N92_01100</name>
</gene>
<dbReference type="PANTHER" id="PTHR43174:SF2">
    <property type="entry name" value="UDP-N-ACETYLGLUCOSAMINE 2-EPIMERASE"/>
    <property type="match status" value="1"/>
</dbReference>
<proteinExistence type="inferred from homology"/>
<evidence type="ECO:0000256" key="4">
    <source>
        <dbReference type="ARBA" id="ARBA00038858"/>
    </source>
</evidence>
<dbReference type="FunFam" id="3.40.50.2000:FF:000043">
    <property type="entry name" value="UDP-N-acetylglucosamine 2-epimerase"/>
    <property type="match status" value="1"/>
</dbReference>
<name>A0A328C525_9PAST</name>
<dbReference type="SUPFAM" id="SSF53756">
    <property type="entry name" value="UDP-Glycosyltransferase/glycogen phosphorylase"/>
    <property type="match status" value="1"/>
</dbReference>
<dbReference type="InterPro" id="IPR003331">
    <property type="entry name" value="UDP_GlcNAc_Epimerase_2_dom"/>
</dbReference>
<dbReference type="OrthoDB" id="9803238at2"/>
<dbReference type="GO" id="GO:0008761">
    <property type="term" value="F:UDP-N-acetylglucosamine 2-epimerase activity"/>
    <property type="evidence" value="ECO:0007669"/>
    <property type="project" value="UniProtKB-EC"/>
</dbReference>
<evidence type="ECO:0000256" key="3">
    <source>
        <dbReference type="ARBA" id="ARBA00038209"/>
    </source>
</evidence>
<sequence length="376" mass="42839">MKFLIVFGTRPEAIKMAPLIKEFQHRALDFKVCVTGQHRQVLDQVLDFFEIKPDYDLNIMGSQQTLSELTSHILIKIESVLESYQPDIILVHGDTATTFAISLAGYYHKINIAHIEAGLRTGNLYSPWPEEGNRKLTAVLANYHFAPTEYAKQNLLKENIESSHIYVTGNTVIDALSMTIRKLNSNTNIGKQLNRKFHYLNQKQFILITSHRRENLGESFEHICQAILCLAEKYSDVQFVFPVHLNPNVFEPVHRLLSNKPNIHLIEPQDYLSFIYLMDKSYFILTDSGGVQEEAPYLGKPVLVIRDVTERNEAVENKNIKLIGTSQAEIIKHVSLLLENIEEFSSMAKISHFYGNGQAAKAILDILQNLNKGDML</sequence>
<keyword evidence="9" id="KW-1185">Reference proteome</keyword>
<dbReference type="AlphaFoldDB" id="A0A328C525"/>
<evidence type="ECO:0000259" key="7">
    <source>
        <dbReference type="Pfam" id="PF02350"/>
    </source>
</evidence>
<dbReference type="NCBIfam" id="TIGR00236">
    <property type="entry name" value="wecB"/>
    <property type="match status" value="1"/>
</dbReference>
<accession>A0A328C525</accession>
<evidence type="ECO:0000256" key="1">
    <source>
        <dbReference type="ARBA" id="ARBA00023235"/>
    </source>
</evidence>
<dbReference type="InterPro" id="IPR029767">
    <property type="entry name" value="WecB-like"/>
</dbReference>
<dbReference type="CDD" id="cd03786">
    <property type="entry name" value="GTB_UDP-GlcNAc_2-Epimerase"/>
    <property type="match status" value="1"/>
</dbReference>
<dbReference type="Pfam" id="PF02350">
    <property type="entry name" value="Epimerase_2"/>
    <property type="match status" value="1"/>
</dbReference>
<keyword evidence="1 6" id="KW-0413">Isomerase</keyword>
<comment type="caution">
    <text evidence="8">The sequence shown here is derived from an EMBL/GenBank/DDBJ whole genome shotgun (WGS) entry which is preliminary data.</text>
</comment>
<comment type="similarity">
    <text evidence="3 6">Belongs to the UDP-N-acetylglucosamine 2-epimerase family.</text>
</comment>
<evidence type="ECO:0000313" key="8">
    <source>
        <dbReference type="EMBL" id="RAL19624.1"/>
    </source>
</evidence>
<dbReference type="PANTHER" id="PTHR43174">
    <property type="entry name" value="UDP-N-ACETYLGLUCOSAMINE 2-EPIMERASE"/>
    <property type="match status" value="1"/>
</dbReference>
<evidence type="ECO:0000256" key="2">
    <source>
        <dbReference type="ARBA" id="ARBA00036080"/>
    </source>
</evidence>
<protein>
    <recommendedName>
        <fullName evidence="5">UDP-N-acetylglucosamine 2-epimerase</fullName>
        <ecNumber evidence="4">5.1.3.14</ecNumber>
    </recommendedName>
</protein>
<dbReference type="EMBL" id="PTPX01000002">
    <property type="protein sequence ID" value="RAL19624.1"/>
    <property type="molecule type" value="Genomic_DNA"/>
</dbReference>